<keyword evidence="3" id="KW-1185">Reference proteome</keyword>
<dbReference type="PANTHER" id="PTHR42815:SF2">
    <property type="entry name" value="FAD-BINDING, PUTATIVE (AFU_ORTHOLOGUE AFUA_6G07600)-RELATED"/>
    <property type="match status" value="1"/>
</dbReference>
<evidence type="ECO:0000259" key="1">
    <source>
        <dbReference type="Pfam" id="PF01243"/>
    </source>
</evidence>
<dbReference type="PANTHER" id="PTHR42815">
    <property type="entry name" value="FAD-BINDING, PUTATIVE (AFU_ORTHOLOGUE AFUA_6G07600)-RELATED"/>
    <property type="match status" value="1"/>
</dbReference>
<comment type="caution">
    <text evidence="2">The sequence shown here is derived from an EMBL/GenBank/DDBJ whole genome shotgun (WGS) entry which is preliminary data.</text>
</comment>
<dbReference type="InterPro" id="IPR011576">
    <property type="entry name" value="Pyridox_Oxase_N"/>
</dbReference>
<dbReference type="EMBL" id="JAUOEK010000140">
    <property type="protein sequence ID" value="MDO5970995.1"/>
    <property type="molecule type" value="Genomic_DNA"/>
</dbReference>
<protein>
    <submittedName>
        <fullName evidence="2">Pyridoxamine 5'-phosphate oxidase family protein</fullName>
    </submittedName>
</protein>
<dbReference type="SUPFAM" id="SSF50475">
    <property type="entry name" value="FMN-binding split barrel"/>
    <property type="match status" value="1"/>
</dbReference>
<gene>
    <name evidence="2" type="ORF">Q4Q35_14400</name>
</gene>
<dbReference type="Gene3D" id="2.30.110.10">
    <property type="entry name" value="Electron Transport, Fmn-binding Protein, Chain A"/>
    <property type="match status" value="1"/>
</dbReference>
<accession>A0ABT8WCZ8</accession>
<name>A0ABT8WCZ8_9FLAO</name>
<evidence type="ECO:0000313" key="3">
    <source>
        <dbReference type="Proteomes" id="UP001176883"/>
    </source>
</evidence>
<dbReference type="InterPro" id="IPR024029">
    <property type="entry name" value="Pyridox_Oxase_FMN-dep"/>
</dbReference>
<reference evidence="2" key="1">
    <citation type="submission" date="2023-07" db="EMBL/GenBank/DDBJ databases">
        <title>Two novel species in the genus Flavivirga.</title>
        <authorList>
            <person name="Kwon K."/>
        </authorList>
    </citation>
    <scope>NUCLEOTIDE SEQUENCE</scope>
    <source>
        <strain evidence="2">KCTC 52353</strain>
    </source>
</reference>
<dbReference type="Pfam" id="PF01243">
    <property type="entry name" value="PNPOx_N"/>
    <property type="match status" value="1"/>
</dbReference>
<organism evidence="2 3">
    <name type="scientific">Flavivirga aquimarina</name>
    <dbReference type="NCBI Taxonomy" id="2027862"/>
    <lineage>
        <taxon>Bacteria</taxon>
        <taxon>Pseudomonadati</taxon>
        <taxon>Bacteroidota</taxon>
        <taxon>Flavobacteriia</taxon>
        <taxon>Flavobacteriales</taxon>
        <taxon>Flavobacteriaceae</taxon>
        <taxon>Flavivirga</taxon>
    </lineage>
</organism>
<evidence type="ECO:0000313" key="2">
    <source>
        <dbReference type="EMBL" id="MDO5970995.1"/>
    </source>
</evidence>
<dbReference type="InterPro" id="IPR012349">
    <property type="entry name" value="Split_barrel_FMN-bd"/>
</dbReference>
<dbReference type="RefSeq" id="WP_303278695.1">
    <property type="nucleotide sequence ID" value="NZ_JAUOEK010000140.1"/>
</dbReference>
<dbReference type="NCBIfam" id="TIGR04025">
    <property type="entry name" value="PPOX_FMN_DR2398"/>
    <property type="match status" value="1"/>
</dbReference>
<sequence length="201" mass="22568">MQIKTEAQLRDLYGFPSGRSKNKVLTTLEKHAIHFIEKSSFLVMSTCNIENKLDASPRGGTPGFVKVLNKNEIVIPDAKGNNITDSLSNILETGTVGLLFLIPGIDETLRVNGRAFISKDDRYLELFASDKNQPKACVVVTIEELFLHCAKAFMRSKLWDEGAKIDRKSFPTMGQMLKDQLGASEVPESREDMIKRYEKDL</sequence>
<dbReference type="Proteomes" id="UP001176883">
    <property type="component" value="Unassembled WGS sequence"/>
</dbReference>
<feature type="domain" description="Pyridoxamine 5'-phosphate oxidase N-terminal" evidence="1">
    <location>
        <begin position="31"/>
        <end position="149"/>
    </location>
</feature>
<proteinExistence type="predicted"/>